<evidence type="ECO:0000256" key="1">
    <source>
        <dbReference type="SAM" id="SignalP"/>
    </source>
</evidence>
<evidence type="ECO:0000313" key="2">
    <source>
        <dbReference type="Proteomes" id="UP000695000"/>
    </source>
</evidence>
<organism evidence="2 3">
    <name type="scientific">Nicrophorus vespilloides</name>
    <name type="common">Boreal carrion beetle</name>
    <dbReference type="NCBI Taxonomy" id="110193"/>
    <lineage>
        <taxon>Eukaryota</taxon>
        <taxon>Metazoa</taxon>
        <taxon>Ecdysozoa</taxon>
        <taxon>Arthropoda</taxon>
        <taxon>Hexapoda</taxon>
        <taxon>Insecta</taxon>
        <taxon>Pterygota</taxon>
        <taxon>Neoptera</taxon>
        <taxon>Endopterygota</taxon>
        <taxon>Coleoptera</taxon>
        <taxon>Polyphaga</taxon>
        <taxon>Staphyliniformia</taxon>
        <taxon>Silphidae</taxon>
        <taxon>Nicrophorinae</taxon>
        <taxon>Nicrophorus</taxon>
    </lineage>
</organism>
<dbReference type="Proteomes" id="UP000695000">
    <property type="component" value="Unplaced"/>
</dbReference>
<sequence length="155" mass="17660">MKILILVIVILCEEALCLNCFSCETSIKDSVCHMSDGNEPKVVDCDGLKYTGIFPNQEFPIGIYYNINIEDQEENHNCLYLSDGVYMYRNCVRGTLETIKGYCDLLEENEKFSCKVCDGDRCNITSSLHNLKSLWSVTLLLSAFIKLLNHSISFY</sequence>
<evidence type="ECO:0000313" key="3">
    <source>
        <dbReference type="RefSeq" id="XP_017780595.1"/>
    </source>
</evidence>
<dbReference type="GeneID" id="108565571"/>
<feature type="chain" id="PRO_5046253360" evidence="1">
    <location>
        <begin position="18"/>
        <end position="155"/>
    </location>
</feature>
<dbReference type="RefSeq" id="XP_017780595.1">
    <property type="nucleotide sequence ID" value="XM_017925106.1"/>
</dbReference>
<protein>
    <submittedName>
        <fullName evidence="3">Uncharacterized protein LOC108565571</fullName>
    </submittedName>
</protein>
<name>A0ABM1N195_NICVS</name>
<feature type="signal peptide" evidence="1">
    <location>
        <begin position="1"/>
        <end position="17"/>
    </location>
</feature>
<reference evidence="3" key="1">
    <citation type="submission" date="2025-08" db="UniProtKB">
        <authorList>
            <consortium name="RefSeq"/>
        </authorList>
    </citation>
    <scope>IDENTIFICATION</scope>
    <source>
        <tissue evidence="3">Whole Larva</tissue>
    </source>
</reference>
<keyword evidence="1" id="KW-0732">Signal</keyword>
<proteinExistence type="predicted"/>
<keyword evidence="2" id="KW-1185">Reference proteome</keyword>
<accession>A0ABM1N195</accession>
<gene>
    <name evidence="3" type="primary">LOC108565571</name>
</gene>